<comment type="similarity">
    <text evidence="1">Belongs to the Gram-positive plasmids replication protein type 1 family.</text>
</comment>
<evidence type="ECO:0000256" key="2">
    <source>
        <dbReference type="ARBA" id="ARBA00022705"/>
    </source>
</evidence>
<name>A0A4P1LTS2_STAAU</name>
<keyword evidence="3" id="KW-0614">Plasmid</keyword>
<reference evidence="3" key="1">
    <citation type="journal article" date="2019" name="Front. Microbiol.">
        <title>Prevalence of Antibiotic and Heavy Metal Resistance Determinants and Virulence-Related Genetic Elements in Plasmids of Staphylococcus aureus.</title>
        <authorList>
            <person name="Bukowski M."/>
            <person name="Piwowarczyk R."/>
            <person name="Madry A."/>
            <person name="Zagorski-Przybylo R."/>
            <person name="Hydzik M."/>
            <person name="Wladyka B."/>
        </authorList>
    </citation>
    <scope>NUCLEOTIDE SEQUENCE</scope>
    <source>
        <strain evidence="3">Ph1</strain>
        <plasmid evidence="3">pPH1-2</plasmid>
    </source>
</reference>
<protein>
    <submittedName>
        <fullName evidence="3">Replication protein Rep 1</fullName>
    </submittedName>
</protein>
<evidence type="ECO:0000313" key="3">
    <source>
        <dbReference type="EMBL" id="AYK28260.1"/>
    </source>
</evidence>
<dbReference type="AlphaFoldDB" id="A0A4P1LTS2"/>
<sequence length="106" mass="12137">MISLINNSNDFITLEETSKYSVKSSDFLTDNDEKNQEIVSDLEKGLYRKRMLSYGGLLKQKHKILNLDDAEDGNLINTSDEDKTTDEEKKHIQLPQFGISKSKIII</sequence>
<dbReference type="EMBL" id="MH785258">
    <property type="protein sequence ID" value="AYK28260.1"/>
    <property type="molecule type" value="Genomic_DNA"/>
</dbReference>
<evidence type="ECO:0000256" key="1">
    <source>
        <dbReference type="ARBA" id="ARBA00008909"/>
    </source>
</evidence>
<accession>A0A4P1LTS2</accession>
<dbReference type="GO" id="GO:0003677">
    <property type="term" value="F:DNA binding"/>
    <property type="evidence" value="ECO:0007669"/>
    <property type="project" value="InterPro"/>
</dbReference>
<dbReference type="GO" id="GO:0006260">
    <property type="term" value="P:DNA replication"/>
    <property type="evidence" value="ECO:0007669"/>
    <property type="project" value="UniProtKB-KW"/>
</dbReference>
<proteinExistence type="inferred from homology"/>
<gene>
    <name evidence="3" type="ORF">D0Y80_m00130</name>
</gene>
<keyword evidence="2" id="KW-0235">DNA replication</keyword>
<dbReference type="Pfam" id="PF01446">
    <property type="entry name" value="Rep_1"/>
    <property type="match status" value="1"/>
</dbReference>
<dbReference type="InterPro" id="IPR000989">
    <property type="entry name" value="Rep"/>
</dbReference>
<organism evidence="3">
    <name type="scientific">Staphylococcus aureus</name>
    <dbReference type="NCBI Taxonomy" id="1280"/>
    <lineage>
        <taxon>Bacteria</taxon>
        <taxon>Bacillati</taxon>
        <taxon>Bacillota</taxon>
        <taxon>Bacilli</taxon>
        <taxon>Bacillales</taxon>
        <taxon>Staphylococcaceae</taxon>
        <taxon>Staphylococcus</taxon>
    </lineage>
</organism>
<geneLocation type="plasmid" evidence="3">
    <name>pPH1-2</name>
</geneLocation>